<dbReference type="InterPro" id="IPR009000">
    <property type="entry name" value="Transl_B-barrel_sf"/>
</dbReference>
<dbReference type="PANTHER" id="PTHR11777">
    <property type="entry name" value="ALANYL-TRNA SYNTHETASE"/>
    <property type="match status" value="1"/>
</dbReference>
<gene>
    <name evidence="10" type="ordered locus">DR_0502</name>
</gene>
<evidence type="ECO:0000256" key="1">
    <source>
        <dbReference type="ARBA" id="ARBA00008226"/>
    </source>
</evidence>
<evidence type="ECO:0000256" key="2">
    <source>
        <dbReference type="ARBA" id="ARBA00022555"/>
    </source>
</evidence>
<reference evidence="10 11" key="1">
    <citation type="journal article" date="1999" name="Science">
        <title>Genome sequence of the radioresistant bacterium Deinococcus radiodurans R1.</title>
        <authorList>
            <person name="White O."/>
            <person name="Eisen J.A."/>
            <person name="Heidelberg J.F."/>
            <person name="Hickey E.K."/>
            <person name="Peterson J.D."/>
            <person name="Dodson R.J."/>
            <person name="Haft D.H."/>
            <person name="Gwinn M.L."/>
            <person name="Nelson W.C."/>
            <person name="Richardson D.L."/>
            <person name="Moffat K.S."/>
            <person name="Qin H."/>
            <person name="Jiang L."/>
            <person name="Pamphile W."/>
            <person name="Crosby M."/>
            <person name="Shen M."/>
            <person name="Vamathevan J.J."/>
            <person name="Lam P."/>
            <person name="McDonald L."/>
            <person name="Utterback T."/>
            <person name="Zalewski C."/>
            <person name="Makarova K.S."/>
            <person name="Aravind L."/>
            <person name="Daly M.J."/>
            <person name="Minton K.W."/>
            <person name="Fleischmann R.D."/>
            <person name="Ketchum K.A."/>
            <person name="Nelson K.E."/>
            <person name="Salzberg S."/>
            <person name="Smith H.O."/>
            <person name="Venter J.C."/>
            <person name="Fraser C.M."/>
        </authorList>
    </citation>
    <scope>NUCLEOTIDE SEQUENCE [LARGE SCALE GENOMIC DNA]</scope>
    <source>
        <strain evidence="11">ATCC 13939 / DSM 20539 / JCM 16871 / LMG 4051 / NBRC 15346 / NCIMB 9279 / R1 / VKM B-1422</strain>
    </source>
</reference>
<dbReference type="KEGG" id="dra:DR_0502"/>
<dbReference type="Gene3D" id="3.10.310.40">
    <property type="match status" value="1"/>
</dbReference>
<dbReference type="FunFam" id="3.10.310.40:FF:000002">
    <property type="entry name" value="alanine--tRNA ligase, cytoplasmic"/>
    <property type="match status" value="1"/>
</dbReference>
<evidence type="ECO:0000259" key="9">
    <source>
        <dbReference type="PROSITE" id="PS50860"/>
    </source>
</evidence>
<evidence type="ECO:0000313" key="11">
    <source>
        <dbReference type="Proteomes" id="UP000002524"/>
    </source>
</evidence>
<dbReference type="GO" id="GO:0000049">
    <property type="term" value="F:tRNA binding"/>
    <property type="evidence" value="ECO:0007669"/>
    <property type="project" value="UniProtKB-KW"/>
</dbReference>
<keyword evidence="2" id="KW-0820">tRNA-binding</keyword>
<dbReference type="eggNOG" id="COG2872">
    <property type="taxonomic scope" value="Bacteria"/>
</dbReference>
<keyword evidence="8" id="KW-0030">Aminoacyl-tRNA synthetase</keyword>
<dbReference type="Gene3D" id="3.30.980.10">
    <property type="entry name" value="Threonyl-trna Synthetase, Chain A, domain 2"/>
    <property type="match status" value="1"/>
</dbReference>
<dbReference type="EMBL" id="AE000513">
    <property type="protein sequence ID" value="AAF10082.1"/>
    <property type="molecule type" value="Genomic_DNA"/>
</dbReference>
<proteinExistence type="inferred from homology"/>
<keyword evidence="5" id="KW-0067">ATP-binding</keyword>
<dbReference type="AlphaFoldDB" id="Q9RX13"/>
<dbReference type="InParanoid" id="Q9RX13"/>
<dbReference type="PIR" id="C75511">
    <property type="entry name" value="C75511"/>
</dbReference>
<comment type="similarity">
    <text evidence="1">Belongs to the class-II aminoacyl-tRNA synthetase family.</text>
</comment>
<organism evidence="10 11">
    <name type="scientific">Deinococcus radiodurans (strain ATCC 13939 / DSM 20539 / JCM 16871 / CCUG 27074 / LMG 4051 / NBRC 15346 / NCIMB 9279 / VKM B-1422 / R1)</name>
    <dbReference type="NCBI Taxonomy" id="243230"/>
    <lineage>
        <taxon>Bacteria</taxon>
        <taxon>Thermotogati</taxon>
        <taxon>Deinococcota</taxon>
        <taxon>Deinococci</taxon>
        <taxon>Deinococcales</taxon>
        <taxon>Deinococcaceae</taxon>
        <taxon>Deinococcus</taxon>
    </lineage>
</organism>
<keyword evidence="6" id="KW-0694">RNA-binding</keyword>
<dbReference type="PATRIC" id="fig|243230.17.peg.680"/>
<evidence type="ECO:0000256" key="6">
    <source>
        <dbReference type="ARBA" id="ARBA00022884"/>
    </source>
</evidence>
<dbReference type="Gene3D" id="2.40.30.130">
    <property type="match status" value="1"/>
</dbReference>
<dbReference type="SUPFAM" id="SSF55186">
    <property type="entry name" value="ThrRS/AlaRS common domain"/>
    <property type="match status" value="1"/>
</dbReference>
<dbReference type="Pfam" id="PF01411">
    <property type="entry name" value="tRNA-synt_2c"/>
    <property type="match status" value="1"/>
</dbReference>
<dbReference type="EnsemblBacteria" id="AAF10082">
    <property type="protein sequence ID" value="AAF10082"/>
    <property type="gene ID" value="DR_0502"/>
</dbReference>
<evidence type="ECO:0000256" key="3">
    <source>
        <dbReference type="ARBA" id="ARBA00022598"/>
    </source>
</evidence>
<dbReference type="PaxDb" id="243230-DR_0502"/>
<dbReference type="InterPro" id="IPR050058">
    <property type="entry name" value="Ala-tRNA_ligase"/>
</dbReference>
<dbReference type="SUPFAM" id="SSF50447">
    <property type="entry name" value="Translation proteins"/>
    <property type="match status" value="1"/>
</dbReference>
<dbReference type="PANTHER" id="PTHR11777:SF9">
    <property type="entry name" value="ALANINE--TRNA LIGASE, CYTOPLASMIC"/>
    <property type="match status" value="1"/>
</dbReference>
<dbReference type="HOGENOM" id="CLU_004485_7_2_0"/>
<evidence type="ECO:0000313" key="10">
    <source>
        <dbReference type="EMBL" id="AAF10082.1"/>
    </source>
</evidence>
<dbReference type="Proteomes" id="UP000002524">
    <property type="component" value="Chromosome 1"/>
</dbReference>
<dbReference type="GO" id="GO:0004813">
    <property type="term" value="F:alanine-tRNA ligase activity"/>
    <property type="evidence" value="ECO:0000318"/>
    <property type="project" value="GO_Central"/>
</dbReference>
<keyword evidence="11" id="KW-1185">Reference proteome</keyword>
<dbReference type="Pfam" id="PF07973">
    <property type="entry name" value="tRNA_SAD"/>
    <property type="match status" value="1"/>
</dbReference>
<dbReference type="PROSITE" id="PS50860">
    <property type="entry name" value="AA_TRNA_LIGASE_II_ALA"/>
    <property type="match status" value="1"/>
</dbReference>
<dbReference type="InterPro" id="IPR018164">
    <property type="entry name" value="Ala-tRNA-synth_IIc_N"/>
</dbReference>
<name>Q9RX13_DEIRA</name>
<dbReference type="InterPro" id="IPR012947">
    <property type="entry name" value="tRNA_SAD"/>
</dbReference>
<evidence type="ECO:0000256" key="7">
    <source>
        <dbReference type="ARBA" id="ARBA00022917"/>
    </source>
</evidence>
<dbReference type="InterPro" id="IPR003156">
    <property type="entry name" value="DHHA1_dom"/>
</dbReference>
<sequence>MGKAAPGCLPGARSPILPPMTRPLYHDPYQPLTFAASVVDVQGQEVALAATAFYPESGGQSSDVGLLRWPGSEARVTHARKDKATGTVWHRVDGELPPVGAEVTGEVDPGPRWRHTQRHSAEHLLAQAFRRVNPAFEVASVNMTGPECTIDFLGDPGEADIRAAEALLRETLGRDELTLETPIVPEAELVNYPLRRESKVGGQVRLVMFRGSDGDFFDVSACGGTHVPGAAMCAPVVILRTERVRGGQVRVVFMAGEEASEYLSGVYQSARTLAQEFSAPVDKLPERVAALRADLSAARADADALRARLAAQLVAAASAEGTPPLRLLTLDNAALLAPVLTAVPAGEVLAAVGPGGRCGVASAHPDVKAGDVLRAALAVTGGKGGGKPDLAQGSTADEGGFLEAVRQVL</sequence>
<dbReference type="InterPro" id="IPR018163">
    <property type="entry name" value="Thr/Ala-tRNA-synth_IIc_edit"/>
</dbReference>
<dbReference type="InterPro" id="IPR018165">
    <property type="entry name" value="Ala-tRNA-synth_IIc_core"/>
</dbReference>
<evidence type="ECO:0000256" key="4">
    <source>
        <dbReference type="ARBA" id="ARBA00022741"/>
    </source>
</evidence>
<protein>
    <submittedName>
        <fullName evidence="10">Alanyl-tRNA synthetase-related protein</fullName>
    </submittedName>
</protein>
<dbReference type="OrthoDB" id="9812949at2"/>
<keyword evidence="4" id="KW-0547">Nucleotide-binding</keyword>
<feature type="domain" description="Alanyl-transfer RNA synthetases family profile" evidence="9">
    <location>
        <begin position="1"/>
        <end position="265"/>
    </location>
</feature>
<dbReference type="STRING" id="243230.DR_0502"/>
<dbReference type="GO" id="GO:0005524">
    <property type="term" value="F:ATP binding"/>
    <property type="evidence" value="ECO:0007669"/>
    <property type="project" value="UniProtKB-KW"/>
</dbReference>
<evidence type="ECO:0000256" key="5">
    <source>
        <dbReference type="ARBA" id="ARBA00022840"/>
    </source>
</evidence>
<dbReference type="SMART" id="SM00863">
    <property type="entry name" value="tRNA_SAD"/>
    <property type="match status" value="1"/>
</dbReference>
<dbReference type="GO" id="GO:0005829">
    <property type="term" value="C:cytosol"/>
    <property type="evidence" value="ECO:0000318"/>
    <property type="project" value="GO_Central"/>
</dbReference>
<dbReference type="GO" id="GO:0006419">
    <property type="term" value="P:alanyl-tRNA aminoacylation"/>
    <property type="evidence" value="ECO:0000318"/>
    <property type="project" value="GO_Central"/>
</dbReference>
<evidence type="ECO:0000256" key="8">
    <source>
        <dbReference type="ARBA" id="ARBA00023146"/>
    </source>
</evidence>
<accession>Q9RX13</accession>
<keyword evidence="7" id="KW-0648">Protein biosynthesis</keyword>
<dbReference type="Pfam" id="PF02272">
    <property type="entry name" value="DHHA1"/>
    <property type="match status" value="1"/>
</dbReference>
<keyword evidence="3" id="KW-0436">Ligase</keyword>
<dbReference type="GO" id="GO:0002161">
    <property type="term" value="F:aminoacyl-tRNA deacylase activity"/>
    <property type="evidence" value="ECO:0000318"/>
    <property type="project" value="GO_Central"/>
</dbReference>